<dbReference type="PANTHER" id="PTHR24104">
    <property type="entry name" value="E3 UBIQUITIN-PROTEIN LIGASE NHLRC1-RELATED"/>
    <property type="match status" value="1"/>
</dbReference>
<dbReference type="InterPro" id="IPR011042">
    <property type="entry name" value="6-blade_b-propeller_TolB-like"/>
</dbReference>
<dbReference type="GO" id="GO:0008270">
    <property type="term" value="F:zinc ion binding"/>
    <property type="evidence" value="ECO:0007669"/>
    <property type="project" value="UniProtKB-KW"/>
</dbReference>
<dbReference type="AlphaFoldDB" id="A0A819VZ91"/>
<dbReference type="PROSITE" id="PS51125">
    <property type="entry name" value="NHL"/>
    <property type="match status" value="1"/>
</dbReference>
<keyword evidence="4" id="KW-1133">Transmembrane helix</keyword>
<feature type="transmembrane region" description="Helical" evidence="4">
    <location>
        <begin position="12"/>
        <end position="32"/>
    </location>
</feature>
<evidence type="ECO:0000256" key="2">
    <source>
        <dbReference type="PROSITE-ProRule" id="PRU00504"/>
    </source>
</evidence>
<name>A0A819VZ91_9BILA</name>
<reference evidence="5" key="1">
    <citation type="submission" date="2021-02" db="EMBL/GenBank/DDBJ databases">
        <authorList>
            <person name="Nowell W R."/>
        </authorList>
    </citation>
    <scope>NUCLEOTIDE SEQUENCE</scope>
</reference>
<accession>A0A819VZ91</accession>
<dbReference type="SUPFAM" id="SSF49899">
    <property type="entry name" value="Concanavalin A-like lectins/glucanases"/>
    <property type="match status" value="3"/>
</dbReference>
<feature type="region of interest" description="Disordered" evidence="3">
    <location>
        <begin position="93"/>
        <end position="228"/>
    </location>
</feature>
<organism evidence="5 6">
    <name type="scientific">Adineta steineri</name>
    <dbReference type="NCBI Taxonomy" id="433720"/>
    <lineage>
        <taxon>Eukaryota</taxon>
        <taxon>Metazoa</taxon>
        <taxon>Spiralia</taxon>
        <taxon>Gnathifera</taxon>
        <taxon>Rotifera</taxon>
        <taxon>Eurotatoria</taxon>
        <taxon>Bdelloidea</taxon>
        <taxon>Adinetida</taxon>
        <taxon>Adinetidae</taxon>
        <taxon>Adineta</taxon>
    </lineage>
</organism>
<evidence type="ECO:0000313" key="6">
    <source>
        <dbReference type="Proteomes" id="UP000663844"/>
    </source>
</evidence>
<feature type="repeat" description="NHL" evidence="2">
    <location>
        <begin position="299"/>
        <end position="335"/>
    </location>
</feature>
<gene>
    <name evidence="5" type="ORF">OXD698_LOCUS36202</name>
</gene>
<protein>
    <submittedName>
        <fullName evidence="5">Uncharacterized protein</fullName>
    </submittedName>
</protein>
<dbReference type="Proteomes" id="UP000663844">
    <property type="component" value="Unassembled WGS sequence"/>
</dbReference>
<dbReference type="InterPro" id="IPR001258">
    <property type="entry name" value="NHL_repeat"/>
</dbReference>
<dbReference type="Pfam" id="PF01436">
    <property type="entry name" value="NHL"/>
    <property type="match status" value="1"/>
</dbReference>
<evidence type="ECO:0000256" key="1">
    <source>
        <dbReference type="ARBA" id="ARBA00022737"/>
    </source>
</evidence>
<comment type="caution">
    <text evidence="5">The sequence shown here is derived from an EMBL/GenBank/DDBJ whole genome shotgun (WGS) entry which is preliminary data.</text>
</comment>
<proteinExistence type="predicted"/>
<dbReference type="Pfam" id="PF13385">
    <property type="entry name" value="Laminin_G_3"/>
    <property type="match status" value="2"/>
</dbReference>
<evidence type="ECO:0000256" key="4">
    <source>
        <dbReference type="SAM" id="Phobius"/>
    </source>
</evidence>
<feature type="non-terminal residue" evidence="5">
    <location>
        <position position="1076"/>
    </location>
</feature>
<dbReference type="InterPro" id="IPR050952">
    <property type="entry name" value="TRIM-NHL_E3_ligases"/>
</dbReference>
<sequence>CQYFRKRKRLWIIFFTILVILIIAVSISVPLAKKAKNENTLTTQESTIETRTTNGEPAANTLLTTTNKQLTTKITTPETIKITATSTITTSSTTSSATYSTTSASTSPTTSTTTSSTTSYSTTSTTTSSATYSTTSPTTISSATSSTASKTSSSISEGSSETSSTILEASSETTSSKSETSTSTSEASPETSLPASETTLETPSETSSTTSEISEALPETSITSTKTTTPISCVSGDLRWNTTGITVINSPPNMGASGVSVDIKNTLYSVDENSNFVVWKLLKNAVNVTIAAGLYKSQGSNSSQLNYPNDIYVDKYGSLYVTDAYNHRIQKFSNGSTTHGQTIAGVTGSARCALNQFDVPRYFTFDATETYMYIADYYCHRVIRHSTNSTDGTNGVLIAGGSGAYNQNTSLNGPWGIHYLPSVSNDLFITNNYGHSVMRWTPGATSGTFVAGTPGVAGSNSTLLNGPTGIKIDSYLNMFVVDSSNHRVQMFCANNQTGITIAGTGVAGNNAMQLHGPRGIAFDSEMNMYIGDFNNHRAQKFLKLNTTTTTTATLFNPPAIIQWLFDGDFSDAYGTYNGSLVNNSNVTWMSPGYAGYGSAVCFLSTNYLLINHYLNFNSTSFTISAWVWIPANLSLNGNFFVLFSHCNVPSPDTCLHIGINGGRVFLGFFSDDLTGSTSMNSSQWYYVAYVYDRLSSRQIVYLKGIQDASRVTNGFYTGTASVLTVGAIPSFGTGVTTNNGFIDKLTFVPRVKTTAELLDEATLVAYYPFDNSHTDFGPNQIINSTSASTMFDSSGRFNQSLLINSTNLSYFQTTDFYYLGQTNYPYSFSLWIYPFVSDGTILQVSSSNGWCVPMIGFDISGRLTIQTMGSNGIYAASLTFDTLSLHQWTHVIMTYSTINGIQLFMNGVFMVGNNTVTSYSASGQISTVTIGTCLSPDTCAVNTTTTIVPSQFQGKIDELKIFARELSLSDIGELAQATSLYTSGPSSFWKFDNNALDSISNLDGVGVNSPSYVTPGITGSGYALQLIRNNTQYVTITTYQNFSYVSFTVEMWIYPTLLNTSVFYAFFSQRDDAVIG</sequence>
<dbReference type="Gene3D" id="2.40.10.500">
    <property type="match status" value="1"/>
</dbReference>
<dbReference type="EMBL" id="CAJOAZ010005874">
    <property type="protein sequence ID" value="CAF4115903.1"/>
    <property type="molecule type" value="Genomic_DNA"/>
</dbReference>
<dbReference type="SUPFAM" id="SSF63829">
    <property type="entry name" value="Calcium-dependent phosphotriesterase"/>
    <property type="match status" value="1"/>
</dbReference>
<keyword evidence="1" id="KW-0677">Repeat</keyword>
<dbReference type="PANTHER" id="PTHR24104:SF25">
    <property type="entry name" value="PROTEIN LIN-41"/>
    <property type="match status" value="1"/>
</dbReference>
<evidence type="ECO:0000313" key="5">
    <source>
        <dbReference type="EMBL" id="CAF4115903.1"/>
    </source>
</evidence>
<feature type="non-terminal residue" evidence="5">
    <location>
        <position position="1"/>
    </location>
</feature>
<keyword evidence="4" id="KW-0472">Membrane</keyword>
<dbReference type="InterPro" id="IPR013320">
    <property type="entry name" value="ConA-like_dom_sf"/>
</dbReference>
<dbReference type="SUPFAM" id="SSF101898">
    <property type="entry name" value="NHL repeat"/>
    <property type="match status" value="1"/>
</dbReference>
<dbReference type="CDD" id="cd05819">
    <property type="entry name" value="NHL"/>
    <property type="match status" value="1"/>
</dbReference>
<keyword evidence="4" id="KW-0812">Transmembrane</keyword>
<evidence type="ECO:0000256" key="3">
    <source>
        <dbReference type="SAM" id="MobiDB-lite"/>
    </source>
</evidence>
<dbReference type="Gene3D" id="2.60.120.200">
    <property type="match status" value="3"/>
</dbReference>
<dbReference type="Gene3D" id="2.120.10.30">
    <property type="entry name" value="TolB, C-terminal domain"/>
    <property type="match status" value="1"/>
</dbReference>